<dbReference type="InterPro" id="IPR043519">
    <property type="entry name" value="NT_sf"/>
</dbReference>
<evidence type="ECO:0000313" key="11">
    <source>
        <dbReference type="Proteomes" id="UP000253850"/>
    </source>
</evidence>
<dbReference type="Proteomes" id="UP000289193">
    <property type="component" value="Unassembled WGS sequence"/>
</dbReference>
<evidence type="ECO:0000259" key="8">
    <source>
        <dbReference type="PROSITE" id="PS51831"/>
    </source>
</evidence>
<name>A0AAX2ABC3_9BACT</name>
<comment type="catalytic activity">
    <reaction evidence="6">
        <text>[protein-PII]-L-tyrosine + UTP = [protein-PII]-uridylyl-L-tyrosine + diphosphate</text>
        <dbReference type="Rhea" id="RHEA:13673"/>
        <dbReference type="Rhea" id="RHEA-COMP:12147"/>
        <dbReference type="Rhea" id="RHEA-COMP:12148"/>
        <dbReference type="ChEBI" id="CHEBI:33019"/>
        <dbReference type="ChEBI" id="CHEBI:46398"/>
        <dbReference type="ChEBI" id="CHEBI:46858"/>
        <dbReference type="ChEBI" id="CHEBI:90602"/>
        <dbReference type="EC" id="2.7.7.59"/>
    </reaction>
</comment>
<dbReference type="GO" id="GO:0008773">
    <property type="term" value="F:[protein-PII] uridylyltransferase activity"/>
    <property type="evidence" value="ECO:0007669"/>
    <property type="project" value="UniProtKB-UniRule"/>
</dbReference>
<evidence type="ECO:0000259" key="7">
    <source>
        <dbReference type="PROSITE" id="PS51671"/>
    </source>
</evidence>
<evidence type="ECO:0000313" key="12">
    <source>
        <dbReference type="Proteomes" id="UP000289193"/>
    </source>
</evidence>
<dbReference type="EC" id="2.7.7.59" evidence="6"/>
<dbReference type="InterPro" id="IPR045865">
    <property type="entry name" value="ACT-like_dom_sf"/>
</dbReference>
<dbReference type="InterPro" id="IPR002912">
    <property type="entry name" value="ACT_dom"/>
</dbReference>
<evidence type="ECO:0000256" key="1">
    <source>
        <dbReference type="ARBA" id="ARBA00022679"/>
    </source>
</evidence>
<dbReference type="SUPFAM" id="SSF109604">
    <property type="entry name" value="HD-domain/PDEase-like"/>
    <property type="match status" value="1"/>
</dbReference>
<dbReference type="CDD" id="cd04873">
    <property type="entry name" value="ACT_UUR-ACR-like"/>
    <property type="match status" value="1"/>
</dbReference>
<dbReference type="SUPFAM" id="SSF81301">
    <property type="entry name" value="Nucleotidyltransferase"/>
    <property type="match status" value="1"/>
</dbReference>
<dbReference type="AlphaFoldDB" id="A0AAX2ABC3"/>
<proteinExistence type="inferred from homology"/>
<keyword evidence="12" id="KW-1185">Reference proteome</keyword>
<dbReference type="Proteomes" id="UP000253850">
    <property type="component" value="Chromosome"/>
</dbReference>
<comment type="caution">
    <text evidence="6">Lacks conserved residue(s) required for the propagation of feature annotation.</text>
</comment>
<comment type="domain">
    <text evidence="6">Has four distinct domains: an N-terminal nucleotidyltransferase (NT) domain responsible for UTase activity, a central HD domain that encodes UR activity, and two C-terminal ACT domains that seem to have a role in glutamine sensing.</text>
</comment>
<comment type="cofactor">
    <cofactor evidence="6">
        <name>Mg(2+)</name>
        <dbReference type="ChEBI" id="CHEBI:18420"/>
    </cofactor>
</comment>
<comment type="activity regulation">
    <text evidence="6">Uridylyltransferase (UTase) activity is inhibited by glutamine, while glutamine activates uridylyl-removing (UR) activity.</text>
</comment>
<evidence type="ECO:0000313" key="9">
    <source>
        <dbReference type="EMBL" id="AXH13366.1"/>
    </source>
</evidence>
<keyword evidence="3 6" id="KW-0378">Hydrolase</keyword>
<evidence type="ECO:0000256" key="4">
    <source>
        <dbReference type="ARBA" id="ARBA00022842"/>
    </source>
</evidence>
<evidence type="ECO:0000313" key="10">
    <source>
        <dbReference type="EMBL" id="RXK10031.1"/>
    </source>
</evidence>
<dbReference type="InterPro" id="IPR006674">
    <property type="entry name" value="HD_domain"/>
</dbReference>
<evidence type="ECO:0000256" key="3">
    <source>
        <dbReference type="ARBA" id="ARBA00022801"/>
    </source>
</evidence>
<dbReference type="InterPro" id="IPR013546">
    <property type="entry name" value="PII_UdlTrfase/GS_AdlTrfase"/>
</dbReference>
<dbReference type="RefSeq" id="WP_114840152.1">
    <property type="nucleotide sequence ID" value="NZ_CP031217.1"/>
</dbReference>
<dbReference type="PROSITE" id="PS51831">
    <property type="entry name" value="HD"/>
    <property type="match status" value="1"/>
</dbReference>
<dbReference type="PANTHER" id="PTHR47320">
    <property type="entry name" value="BIFUNCTIONAL URIDYLYLTRANSFERASE/URIDYLYL-REMOVING ENZYME"/>
    <property type="match status" value="1"/>
</dbReference>
<dbReference type="HAMAP" id="MF_00277">
    <property type="entry name" value="PII_uridylyl_transf"/>
    <property type="match status" value="1"/>
</dbReference>
<dbReference type="GO" id="GO:0006808">
    <property type="term" value="P:regulation of nitrogen utilization"/>
    <property type="evidence" value="ECO:0007669"/>
    <property type="project" value="UniProtKB-UniRule"/>
</dbReference>
<reference evidence="10 12" key="1">
    <citation type="submission" date="2017-10" db="EMBL/GenBank/DDBJ databases">
        <title>Genomics of the genus Arcobacter.</title>
        <authorList>
            <person name="Perez-Cataluna A."/>
            <person name="Figueras M.J."/>
        </authorList>
    </citation>
    <scope>NUCLEOTIDE SEQUENCE [LARGE SCALE GENOMIC DNA]</scope>
    <source>
        <strain evidence="10 12">CECT 7835</strain>
    </source>
</reference>
<comment type="catalytic activity">
    <reaction evidence="6">
        <text>[protein-PII]-uridylyl-L-tyrosine + H2O = [protein-PII]-L-tyrosine + UMP + H(+)</text>
        <dbReference type="Rhea" id="RHEA:48600"/>
        <dbReference type="Rhea" id="RHEA-COMP:12147"/>
        <dbReference type="Rhea" id="RHEA-COMP:12148"/>
        <dbReference type="ChEBI" id="CHEBI:15377"/>
        <dbReference type="ChEBI" id="CHEBI:15378"/>
        <dbReference type="ChEBI" id="CHEBI:46858"/>
        <dbReference type="ChEBI" id="CHEBI:57865"/>
        <dbReference type="ChEBI" id="CHEBI:90602"/>
    </reaction>
</comment>
<accession>A0AAX2ABC3</accession>
<reference evidence="9 11" key="2">
    <citation type="submission" date="2018-07" db="EMBL/GenBank/DDBJ databases">
        <title>Complete genome of the Arcobacter bivalviorum type strain LMG 26154.</title>
        <authorList>
            <person name="Miller W.G."/>
            <person name="Yee E."/>
            <person name="Bono J.L."/>
        </authorList>
    </citation>
    <scope>NUCLEOTIDE SEQUENCE [LARGE SCALE GENOMIC DNA]</scope>
    <source>
        <strain evidence="9 11">LMG 26154</strain>
    </source>
</reference>
<dbReference type="InterPro" id="IPR010043">
    <property type="entry name" value="UTase/UR"/>
</dbReference>
<comment type="similarity">
    <text evidence="6">Belongs to the GlnD family.</text>
</comment>
<feature type="domain" description="ACT" evidence="7">
    <location>
        <begin position="778"/>
        <end position="845"/>
    </location>
</feature>
<dbReference type="EMBL" id="PDKM01000003">
    <property type="protein sequence ID" value="RXK10031.1"/>
    <property type="molecule type" value="Genomic_DNA"/>
</dbReference>
<dbReference type="EC" id="3.1.4.-" evidence="6"/>
<keyword evidence="4 6" id="KW-0460">Magnesium</keyword>
<dbReference type="KEGG" id="hbv:ABIV_2392"/>
<dbReference type="GO" id="GO:0008081">
    <property type="term" value="F:phosphoric diester hydrolase activity"/>
    <property type="evidence" value="ECO:0007669"/>
    <property type="project" value="UniProtKB-UniRule"/>
</dbReference>
<dbReference type="Pfam" id="PF08335">
    <property type="entry name" value="GlnD_UR_UTase"/>
    <property type="match status" value="1"/>
</dbReference>
<feature type="domain" description="HD" evidence="8">
    <location>
        <begin position="457"/>
        <end position="574"/>
    </location>
</feature>
<comment type="function">
    <text evidence="6">Modifies, by uridylylation and deuridylylation, the PII regulatory proteins (GlnB and homologs), in response to the nitrogen status of the cell that GlnD senses through the glutamine level. Under low glutamine levels, catalyzes the conversion of the PII proteins and UTP to PII-UMP and PPi, while under higher glutamine levels, GlnD hydrolyzes PII-UMP to PII and UMP (deuridylylation). Thus, controls uridylylation state and activity of the PII proteins, and plays an important role in the regulation of nitrogen metabolism.</text>
</comment>
<organism evidence="10 12">
    <name type="scientific">Halarcobacter bivalviorum</name>
    <dbReference type="NCBI Taxonomy" id="663364"/>
    <lineage>
        <taxon>Bacteria</taxon>
        <taxon>Pseudomonadati</taxon>
        <taxon>Campylobacterota</taxon>
        <taxon>Epsilonproteobacteria</taxon>
        <taxon>Campylobacterales</taxon>
        <taxon>Arcobacteraceae</taxon>
        <taxon>Halarcobacter</taxon>
    </lineage>
</organism>
<keyword evidence="5 6" id="KW-0511">Multifunctional enzyme</keyword>
<evidence type="ECO:0000256" key="6">
    <source>
        <dbReference type="HAMAP-Rule" id="MF_00277"/>
    </source>
</evidence>
<evidence type="ECO:0000256" key="5">
    <source>
        <dbReference type="ARBA" id="ARBA00023268"/>
    </source>
</evidence>
<dbReference type="Pfam" id="PF01966">
    <property type="entry name" value="HD"/>
    <property type="match status" value="1"/>
</dbReference>
<keyword evidence="1 6" id="KW-0808">Transferase</keyword>
<dbReference type="PIRSF" id="PIRSF006288">
    <property type="entry name" value="PII_uridyltransf"/>
    <property type="match status" value="1"/>
</dbReference>
<dbReference type="Gene3D" id="1.10.3090.10">
    <property type="entry name" value="cca-adding enzyme, domain 2"/>
    <property type="match status" value="1"/>
</dbReference>
<gene>
    <name evidence="6 9" type="primary">glnD</name>
    <name evidence="9" type="ORF">ABIV_2392</name>
    <name evidence="10" type="ORF">CRV05_06540</name>
</gene>
<sequence length="845" mass="98844">MTELNIEIEELITKGAEDFEISKVFRTYFKSYVNSIDEVLETTGGKDFFVKHTKHTDKFIILLYKYILRKHFGDYQPMSTSIPITLIALGSYGREQLCIYSDVDLMILYEDIKGYNLKAIMEELVTLAWDCGLKLGSRVHEVKDIEFSVQEDITIKSSILESRMIYGSKHLWYGYQNILKKIRKTNQKEFVLDKLDEHKKRLLKYPLKMEPNIKDGYGGMRESNMIFWMATIAYGVSDIKQLMGKEFSEEEYKRYRSSLEFIFRVRNYLHSISKKKLDIVNFDILPELSTKLGFKNKPRLNKDRQCMAKLVESLHNVHFFSTIMVKKFTRKVLFDPKNISRLREYRLKQNLYIYENKLYTSFNAKPKTLNNLLKELISLPREVKHFDRSYVEYASRTKLPNKQTKELKKTIKQLLYKSNLYPIIKLLYNARLFQTVLPVTKKIINQPQFDGYHQHPVDIHSIKTLKKLTNIKDDYVKNIFDSFDAKEKTLVRLVCLFHDVGKGRITDHHLAGEKLFKNMMNSFELEKEHIQLGSLLIRHHNMMSKVASSEDIYSEKVILAFTALLQTQLALKMLYVVTYADISAVGESVYKSSTASLLKQLYLQSLPAFNNTSLLSENARRIAKQNRIKQSSRYNDLSNIMKKKITYISSNQMFLKCKSDEIIDIAIRAYEVKDFTYKIINKDHLSIKIIRAIPLNLGFLLGKLEFLNISTMNIFKLYDEKKFFEINFSEKVDDEDIPYIEQIIESSFDMSKKTKLLIPEIEEKGIEINCNHTTYLASMQVTAKDQKGLFAYIANIFDEFGIEIETAKLSSIKGMAKDLFLIEKNGNFCGQQEEIIKHLCNRQDK</sequence>
<keyword evidence="2 6" id="KW-0548">Nucleotidyltransferase</keyword>
<dbReference type="EMBL" id="CP031217">
    <property type="protein sequence ID" value="AXH13366.1"/>
    <property type="molecule type" value="Genomic_DNA"/>
</dbReference>
<evidence type="ECO:0000256" key="2">
    <source>
        <dbReference type="ARBA" id="ARBA00022695"/>
    </source>
</evidence>
<dbReference type="PANTHER" id="PTHR47320:SF1">
    <property type="entry name" value="BIFUNCTIONAL URIDYLYLTRANSFERASE_URIDYLYL-REMOVING ENZYME"/>
    <property type="match status" value="1"/>
</dbReference>
<feature type="region of interest" description="Uridylyltransferase" evidence="6">
    <location>
        <begin position="1"/>
        <end position="346"/>
    </location>
</feature>
<dbReference type="PROSITE" id="PS51671">
    <property type="entry name" value="ACT"/>
    <property type="match status" value="1"/>
</dbReference>
<protein>
    <recommendedName>
        <fullName evidence="6">Bifunctional uridylyltransferase/uridylyl-removing enzyme</fullName>
        <shortName evidence="6">UTase/UR</shortName>
    </recommendedName>
    <alternativeName>
        <fullName evidence="6">Bifunctional [protein-PII] modification enzyme</fullName>
    </alternativeName>
    <alternativeName>
        <fullName evidence="6">Bifunctional nitrogen sensor protein</fullName>
    </alternativeName>
    <domain>
        <recommendedName>
            <fullName evidence="6">[Protein-PII] uridylyltransferase</fullName>
            <shortName evidence="6">PII uridylyltransferase</shortName>
            <shortName evidence="6">UTase</shortName>
            <ecNumber evidence="6">2.7.7.59</ecNumber>
        </recommendedName>
    </domain>
    <domain>
        <recommendedName>
            <fullName evidence="6">[Protein-PII]-UMP uridylyl-removing enzyme</fullName>
            <shortName evidence="6">UR</shortName>
            <ecNumber evidence="6">3.1.4.-</ecNumber>
        </recommendedName>
    </domain>
</protein>
<dbReference type="SUPFAM" id="SSF55021">
    <property type="entry name" value="ACT-like"/>
    <property type="match status" value="1"/>
</dbReference>